<feature type="transmembrane region" description="Helical" evidence="2">
    <location>
        <begin position="174"/>
        <end position="191"/>
    </location>
</feature>
<accession>A0ABU3CWZ9</accession>
<feature type="region of interest" description="Disordered" evidence="1">
    <location>
        <begin position="21"/>
        <end position="59"/>
    </location>
</feature>
<feature type="signal peptide" evidence="3">
    <location>
        <begin position="1"/>
        <end position="19"/>
    </location>
</feature>
<evidence type="ECO:0000313" key="6">
    <source>
        <dbReference type="Proteomes" id="UP001248819"/>
    </source>
</evidence>
<feature type="chain" id="PRO_5045528899" evidence="3">
    <location>
        <begin position="20"/>
        <end position="229"/>
    </location>
</feature>
<dbReference type="InterPro" id="IPR019251">
    <property type="entry name" value="DUF2231_TM"/>
</dbReference>
<keyword evidence="2" id="KW-1133">Transmembrane helix</keyword>
<keyword evidence="3" id="KW-0732">Signal</keyword>
<name>A0ABU3CWZ9_9FLAO</name>
<gene>
    <name evidence="5" type="ORF">RM529_12115</name>
</gene>
<feature type="transmembrane region" description="Helical" evidence="2">
    <location>
        <begin position="106"/>
        <end position="127"/>
    </location>
</feature>
<dbReference type="EMBL" id="JAVRHP010000066">
    <property type="protein sequence ID" value="MDT0650898.1"/>
    <property type="molecule type" value="Genomic_DNA"/>
</dbReference>
<evidence type="ECO:0000313" key="5">
    <source>
        <dbReference type="EMBL" id="MDT0650898.1"/>
    </source>
</evidence>
<feature type="transmembrane region" description="Helical" evidence="2">
    <location>
        <begin position="147"/>
        <end position="169"/>
    </location>
</feature>
<keyword evidence="6" id="KW-1185">Reference proteome</keyword>
<dbReference type="Proteomes" id="UP001248819">
    <property type="component" value="Unassembled WGS sequence"/>
</dbReference>
<dbReference type="RefSeq" id="WP_081891337.1">
    <property type="nucleotide sequence ID" value="NZ_JAVRHP010000066.1"/>
</dbReference>
<keyword evidence="2" id="KW-0812">Transmembrane</keyword>
<evidence type="ECO:0000256" key="2">
    <source>
        <dbReference type="SAM" id="Phobius"/>
    </source>
</evidence>
<feature type="transmembrane region" description="Helical" evidence="2">
    <location>
        <begin position="77"/>
        <end position="99"/>
    </location>
</feature>
<feature type="domain" description="DUF2231" evidence="4">
    <location>
        <begin position="73"/>
        <end position="207"/>
    </location>
</feature>
<comment type="caution">
    <text evidence="5">The sequence shown here is derived from an EMBL/GenBank/DDBJ whole genome shotgun (WGS) entry which is preliminary data.</text>
</comment>
<protein>
    <submittedName>
        <fullName evidence="5">DUF2231 domain-containing protein</fullName>
    </submittedName>
</protein>
<sequence length="229" mass="25846">MKNFFLICLVSLVPIMVQAQENHESHEHPSNTEERNIEKDSIPAQDLESKETNEENLEQHKNEVKAGLDEFPNLHPLVVHFPIVLLIFGVILQLIQIFILKPNMDWVILLMVGVGFMGAYIAGVYAHPHTHDLTETAKSVLEQHDKFAEWTIYSSAIAATLKLVSVFLLKQNRLFEILVFLVLAFSAYSVSEAGHYGSQLVYLEGVGPQGNYLEPEKTNENSKDEGHSH</sequence>
<proteinExistence type="predicted"/>
<reference evidence="5 6" key="1">
    <citation type="submission" date="2023-09" db="EMBL/GenBank/DDBJ databases">
        <authorList>
            <person name="Rey-Velasco X."/>
        </authorList>
    </citation>
    <scope>NUCLEOTIDE SEQUENCE [LARGE SCALE GENOMIC DNA]</scope>
    <source>
        <strain evidence="5 6">F297</strain>
    </source>
</reference>
<evidence type="ECO:0000259" key="4">
    <source>
        <dbReference type="Pfam" id="PF09990"/>
    </source>
</evidence>
<dbReference type="Pfam" id="PF09990">
    <property type="entry name" value="DUF2231"/>
    <property type="match status" value="1"/>
</dbReference>
<organism evidence="5 6">
    <name type="scientific">Autumnicola edwardsiae</name>
    <dbReference type="NCBI Taxonomy" id="3075594"/>
    <lineage>
        <taxon>Bacteria</taxon>
        <taxon>Pseudomonadati</taxon>
        <taxon>Bacteroidota</taxon>
        <taxon>Flavobacteriia</taxon>
        <taxon>Flavobacteriales</taxon>
        <taxon>Flavobacteriaceae</taxon>
        <taxon>Autumnicola</taxon>
    </lineage>
</organism>
<evidence type="ECO:0000256" key="1">
    <source>
        <dbReference type="SAM" id="MobiDB-lite"/>
    </source>
</evidence>
<evidence type="ECO:0000256" key="3">
    <source>
        <dbReference type="SAM" id="SignalP"/>
    </source>
</evidence>
<keyword evidence="2" id="KW-0472">Membrane</keyword>